<evidence type="ECO:0000313" key="2">
    <source>
        <dbReference type="EMBL" id="KAK9962079.1"/>
    </source>
</evidence>
<dbReference type="GO" id="GO:0005576">
    <property type="term" value="C:extracellular region"/>
    <property type="evidence" value="ECO:0007669"/>
    <property type="project" value="InterPro"/>
</dbReference>
<accession>A0AAW1ZKX0</accession>
<dbReference type="Proteomes" id="UP001479290">
    <property type="component" value="Unassembled WGS sequence"/>
</dbReference>
<dbReference type="PANTHER" id="PTHR11412">
    <property type="entry name" value="MACROGLOBULIN / COMPLEMENT"/>
    <property type="match status" value="1"/>
</dbReference>
<organism evidence="2 3">
    <name type="scientific">Culter alburnus</name>
    <name type="common">Topmouth culter</name>
    <dbReference type="NCBI Taxonomy" id="194366"/>
    <lineage>
        <taxon>Eukaryota</taxon>
        <taxon>Metazoa</taxon>
        <taxon>Chordata</taxon>
        <taxon>Craniata</taxon>
        <taxon>Vertebrata</taxon>
        <taxon>Euteleostomi</taxon>
        <taxon>Actinopterygii</taxon>
        <taxon>Neopterygii</taxon>
        <taxon>Teleostei</taxon>
        <taxon>Ostariophysi</taxon>
        <taxon>Cypriniformes</taxon>
        <taxon>Xenocyprididae</taxon>
        <taxon>Xenocypridinae</taxon>
        <taxon>Culter</taxon>
    </lineage>
</organism>
<comment type="caution">
    <text evidence="2">The sequence shown here is derived from an EMBL/GenBank/DDBJ whole genome shotgun (WGS) entry which is preliminary data.</text>
</comment>
<protein>
    <recommendedName>
        <fullName evidence="1">Alpha-macroglobulin receptor-binding domain-containing protein</fullName>
    </recommendedName>
</protein>
<reference evidence="2 3" key="1">
    <citation type="submission" date="2024-05" db="EMBL/GenBank/DDBJ databases">
        <title>A high-quality chromosomal-level genome assembly of Topmouth culter (Culter alburnus).</title>
        <authorList>
            <person name="Zhao H."/>
        </authorList>
    </citation>
    <scope>NUCLEOTIDE SEQUENCE [LARGE SCALE GENOMIC DNA]</scope>
    <source>
        <strain evidence="2">CATC2023</strain>
        <tissue evidence="2">Muscle</tissue>
    </source>
</reference>
<gene>
    <name evidence="2" type="ORF">ABG768_007461</name>
</gene>
<sequence>MVIVDIKLLSGFTADTSMLGTSSATYSSLVERVDSKDDHVIVYLKEIPQNIPMNYQIQMKQVLPVKNLKPAVVKVYDYYQTTFIQIYSMYRFLLLYECEHLPFPSGDQSEAEYSFHCE</sequence>
<proteinExistence type="predicted"/>
<dbReference type="SMART" id="SM01361">
    <property type="entry name" value="A2M_recep"/>
    <property type="match status" value="1"/>
</dbReference>
<dbReference type="PANTHER" id="PTHR11412:SF150">
    <property type="entry name" value="ALPHA-2-MACROGLOBULIN-RELATED"/>
    <property type="match status" value="1"/>
</dbReference>
<dbReference type="InterPro" id="IPR036595">
    <property type="entry name" value="A-macroglobulin_rcpt-bd_sf"/>
</dbReference>
<dbReference type="AlphaFoldDB" id="A0AAW1ZKX0"/>
<dbReference type="EMBL" id="JAWDJR010000015">
    <property type="protein sequence ID" value="KAK9962079.1"/>
    <property type="molecule type" value="Genomic_DNA"/>
</dbReference>
<dbReference type="Pfam" id="PF07677">
    <property type="entry name" value="A2M_recep"/>
    <property type="match status" value="1"/>
</dbReference>
<name>A0AAW1ZKX0_CULAL</name>
<dbReference type="SUPFAM" id="SSF49410">
    <property type="entry name" value="Alpha-macroglobulin receptor domain"/>
    <property type="match status" value="1"/>
</dbReference>
<dbReference type="Gene3D" id="2.60.40.690">
    <property type="entry name" value="Alpha-macroglobulin, receptor-binding domain"/>
    <property type="match status" value="1"/>
</dbReference>
<dbReference type="InterPro" id="IPR009048">
    <property type="entry name" value="A-macroglobulin_rcpt-bd"/>
</dbReference>
<feature type="domain" description="Alpha-macroglobulin receptor-binding" evidence="1">
    <location>
        <begin position="1"/>
        <end position="87"/>
    </location>
</feature>
<keyword evidence="3" id="KW-1185">Reference proteome</keyword>
<evidence type="ECO:0000259" key="1">
    <source>
        <dbReference type="SMART" id="SM01361"/>
    </source>
</evidence>
<evidence type="ECO:0000313" key="3">
    <source>
        <dbReference type="Proteomes" id="UP001479290"/>
    </source>
</evidence>
<dbReference type="InterPro" id="IPR050473">
    <property type="entry name" value="A2M/Complement_sys"/>
</dbReference>